<organism evidence="5 6">
    <name type="scientific">Coprobacter secundus subsp. similis</name>
    <dbReference type="NCBI Taxonomy" id="2751153"/>
    <lineage>
        <taxon>Bacteria</taxon>
        <taxon>Pseudomonadati</taxon>
        <taxon>Bacteroidota</taxon>
        <taxon>Bacteroidia</taxon>
        <taxon>Bacteroidales</taxon>
        <taxon>Barnesiellaceae</taxon>
        <taxon>Coprobacter</taxon>
    </lineage>
</organism>
<keyword evidence="3" id="KW-0804">Transcription</keyword>
<dbReference type="Proteomes" id="UP000594042">
    <property type="component" value="Chromosome"/>
</dbReference>
<keyword evidence="1" id="KW-0805">Transcription regulation</keyword>
<keyword evidence="2" id="KW-0238">DNA-binding</keyword>
<dbReference type="SUPFAM" id="SSF46689">
    <property type="entry name" value="Homeodomain-like"/>
    <property type="match status" value="1"/>
</dbReference>
<keyword evidence="6" id="KW-1185">Reference proteome</keyword>
<dbReference type="GO" id="GO:0043565">
    <property type="term" value="F:sequence-specific DNA binding"/>
    <property type="evidence" value="ECO:0007669"/>
    <property type="project" value="InterPro"/>
</dbReference>
<dbReference type="PROSITE" id="PS01124">
    <property type="entry name" value="HTH_ARAC_FAMILY_2"/>
    <property type="match status" value="1"/>
</dbReference>
<dbReference type="GO" id="GO:0003700">
    <property type="term" value="F:DNA-binding transcription factor activity"/>
    <property type="evidence" value="ECO:0007669"/>
    <property type="project" value="InterPro"/>
</dbReference>
<dbReference type="PANTHER" id="PTHR43280:SF32">
    <property type="entry name" value="TRANSCRIPTIONAL REGULATORY PROTEIN"/>
    <property type="match status" value="1"/>
</dbReference>
<dbReference type="InterPro" id="IPR009057">
    <property type="entry name" value="Homeodomain-like_sf"/>
</dbReference>
<evidence type="ECO:0000256" key="3">
    <source>
        <dbReference type="ARBA" id="ARBA00023163"/>
    </source>
</evidence>
<dbReference type="PANTHER" id="PTHR43280">
    <property type="entry name" value="ARAC-FAMILY TRANSCRIPTIONAL REGULATOR"/>
    <property type="match status" value="1"/>
</dbReference>
<gene>
    <name evidence="5" type="ORF">Cop2CBH44_10070</name>
</gene>
<dbReference type="KEGG" id="copr:Cop2CBH44_10070"/>
<name>A0A7G1HW80_9BACT</name>
<evidence type="ECO:0000313" key="5">
    <source>
        <dbReference type="EMBL" id="BCI62654.1"/>
    </source>
</evidence>
<dbReference type="Gene3D" id="1.10.10.60">
    <property type="entry name" value="Homeodomain-like"/>
    <property type="match status" value="1"/>
</dbReference>
<sequence>MKQIHIPKIDLQSVYCKSTIDFIDNDFAIFNSIKEVPVSEYPSRIDLAVVAVCRTGFCRIGINLKEYNVESNSLVITLPNQIIQLFEVSPDFSGAFIAVSRNFVDNMFPKFKELLPIFLYLQNNPCARIGEYDLGCILEYHTFLWKKVRMNDNIYRKGVAQGILQAMFYDVCNIFRMHMNVVKKSRKEELFELFIESIYEHYKKERTVSFYAGKLCVTPKYLSSLVKTVSGKTAGEWIAEVVILESKVLLKSSPKSIQEISVELNFANQSFFGKYFKQHTGMSPYAYKKI</sequence>
<evidence type="ECO:0000256" key="2">
    <source>
        <dbReference type="ARBA" id="ARBA00023125"/>
    </source>
</evidence>
<accession>A0A7G1HW80</accession>
<feature type="domain" description="HTH araC/xylS-type" evidence="4">
    <location>
        <begin position="192"/>
        <end position="290"/>
    </location>
</feature>
<evidence type="ECO:0000313" key="6">
    <source>
        <dbReference type="Proteomes" id="UP000594042"/>
    </source>
</evidence>
<evidence type="ECO:0000256" key="1">
    <source>
        <dbReference type="ARBA" id="ARBA00023015"/>
    </source>
</evidence>
<dbReference type="SMART" id="SM00342">
    <property type="entry name" value="HTH_ARAC"/>
    <property type="match status" value="1"/>
</dbReference>
<dbReference type="InterPro" id="IPR018060">
    <property type="entry name" value="HTH_AraC"/>
</dbReference>
<protein>
    <submittedName>
        <fullName evidence="5">AraC family transcriptional regulator</fullName>
    </submittedName>
</protein>
<dbReference type="RefSeq" id="WP_021931312.1">
    <property type="nucleotide sequence ID" value="NZ_AP023322.1"/>
</dbReference>
<evidence type="ECO:0000259" key="4">
    <source>
        <dbReference type="PROSITE" id="PS01124"/>
    </source>
</evidence>
<reference evidence="6" key="1">
    <citation type="submission" date="2020-07" db="EMBL/GenBank/DDBJ databases">
        <title>Complete genome sequencing of Coprobacter sp. strain 2CBH44.</title>
        <authorList>
            <person name="Sakamoto M."/>
            <person name="Murakami T."/>
            <person name="Mori H."/>
        </authorList>
    </citation>
    <scope>NUCLEOTIDE SEQUENCE [LARGE SCALE GENOMIC DNA]</scope>
    <source>
        <strain evidence="6">2CBH44</strain>
    </source>
</reference>
<proteinExistence type="predicted"/>
<dbReference type="AlphaFoldDB" id="A0A7G1HW80"/>
<dbReference type="Pfam" id="PF12833">
    <property type="entry name" value="HTH_18"/>
    <property type="match status" value="1"/>
</dbReference>
<dbReference type="EMBL" id="AP023322">
    <property type="protein sequence ID" value="BCI62654.1"/>
    <property type="molecule type" value="Genomic_DNA"/>
</dbReference>